<dbReference type="Proteomes" id="UP000076715">
    <property type="component" value="Unassembled WGS sequence"/>
</dbReference>
<accession>A0A162ZWT1</accession>
<gene>
    <name evidence="1" type="ORF">AWE51_25485</name>
</gene>
<dbReference type="EMBL" id="LQRT01000019">
    <property type="protein sequence ID" value="KZS40091.1"/>
    <property type="molecule type" value="Genomic_DNA"/>
</dbReference>
<dbReference type="STRING" id="1642818.AWE51_25485"/>
<comment type="caution">
    <text evidence="1">The sequence shown here is derived from an EMBL/GenBank/DDBJ whole genome shotgun (WGS) entry which is preliminary data.</text>
</comment>
<dbReference type="RefSeq" id="WP_157766119.1">
    <property type="nucleotide sequence ID" value="NZ_LQRT01000019.1"/>
</dbReference>
<evidence type="ECO:0000313" key="2">
    <source>
        <dbReference type="Proteomes" id="UP000076715"/>
    </source>
</evidence>
<dbReference type="AlphaFoldDB" id="A0A162ZWT1"/>
<organism evidence="1 2">
    <name type="scientific">Aquimarina aggregata</name>
    <dbReference type="NCBI Taxonomy" id="1642818"/>
    <lineage>
        <taxon>Bacteria</taxon>
        <taxon>Pseudomonadati</taxon>
        <taxon>Bacteroidota</taxon>
        <taxon>Flavobacteriia</taxon>
        <taxon>Flavobacteriales</taxon>
        <taxon>Flavobacteriaceae</taxon>
        <taxon>Aquimarina</taxon>
    </lineage>
</organism>
<proteinExistence type="predicted"/>
<protein>
    <submittedName>
        <fullName evidence="1">Uncharacterized protein</fullName>
    </submittedName>
</protein>
<reference evidence="1 2" key="1">
    <citation type="submission" date="2016-01" db="EMBL/GenBank/DDBJ databases">
        <title>The draft genome sequence of Aquimarina sp. RZW4-3-2.</title>
        <authorList>
            <person name="Wang Y."/>
        </authorList>
    </citation>
    <scope>NUCLEOTIDE SEQUENCE [LARGE SCALE GENOMIC DNA]</scope>
    <source>
        <strain evidence="1 2">RZW4-3-2</strain>
    </source>
</reference>
<evidence type="ECO:0000313" key="1">
    <source>
        <dbReference type="EMBL" id="KZS40091.1"/>
    </source>
</evidence>
<dbReference type="OrthoDB" id="1344354at2"/>
<name>A0A162ZWT1_9FLAO</name>
<keyword evidence="2" id="KW-1185">Reference proteome</keyword>
<sequence>MTNLTDIEKRYLITDNGNKKFYLIDFIKENQESGKLGEVPMLIVDGKPYTYHYKELNEKIKTSKGDIKRIEIMESEKSIPLFGNAGKYGVVKVYTY</sequence>